<protein>
    <submittedName>
        <fullName evidence="3">Protein phosphatase 2C domain-containing protein</fullName>
    </submittedName>
</protein>
<gene>
    <name evidence="3" type="ORF">OE647_03220</name>
</gene>
<sequence length="312" mass="34106">MWRSREPRYDVASAIDTGARDYQEDAITSDFLVGADSGFVVVADGMGGHAAGDVASKIVLTKVFSELKFQYADVDRFEAGATRVLREIAEVANECIGAHIRSHPETRGMGSTLVVPVILENRLFWISIGDSPLYRLRGGKLQQLNADHSMAPQIDLMVATGLMRPEVARDHPDRNCLTSALMGGRIAKVDCPSEPVELQAGDILLCGSDGMQVLPDAHLERLLTKYRRKRSSEIAERLLDEIRAARNPHQDNVSFCIIKINDASATPLEERRRRTPAGALQAGLLTRLVTEESAEPPAMAEPAPLKAASRGR</sequence>
<dbReference type="CDD" id="cd00143">
    <property type="entry name" value="PP2Cc"/>
    <property type="match status" value="1"/>
</dbReference>
<dbReference type="PROSITE" id="PS51746">
    <property type="entry name" value="PPM_2"/>
    <property type="match status" value="1"/>
</dbReference>
<evidence type="ECO:0000259" key="2">
    <source>
        <dbReference type="PROSITE" id="PS51746"/>
    </source>
</evidence>
<feature type="compositionally biased region" description="Low complexity" evidence="1">
    <location>
        <begin position="295"/>
        <end position="312"/>
    </location>
</feature>
<reference evidence="3 4" key="1">
    <citation type="submission" date="2022-10" db="EMBL/GenBank/DDBJ databases">
        <title>Defluviimonas sp. nov., isolated from ocean surface water.</title>
        <authorList>
            <person name="He W."/>
            <person name="Wang L."/>
            <person name="Zhang D.-F."/>
        </authorList>
    </citation>
    <scope>NUCLEOTIDE SEQUENCE [LARGE SCALE GENOMIC DNA]</scope>
    <source>
        <strain evidence="3 4">WL0075</strain>
    </source>
</reference>
<dbReference type="InterPro" id="IPR036457">
    <property type="entry name" value="PPM-type-like_dom_sf"/>
</dbReference>
<keyword evidence="4" id="KW-1185">Reference proteome</keyword>
<dbReference type="SMART" id="SM00331">
    <property type="entry name" value="PP2C_SIG"/>
    <property type="match status" value="1"/>
</dbReference>
<dbReference type="SUPFAM" id="SSF81606">
    <property type="entry name" value="PP2C-like"/>
    <property type="match status" value="1"/>
</dbReference>
<evidence type="ECO:0000313" key="4">
    <source>
        <dbReference type="Proteomes" id="UP001652503"/>
    </source>
</evidence>
<dbReference type="EMBL" id="JAOWLA010000002">
    <property type="protein sequence ID" value="MCV2863748.1"/>
    <property type="molecule type" value="Genomic_DNA"/>
</dbReference>
<dbReference type="Gene3D" id="3.60.40.10">
    <property type="entry name" value="PPM-type phosphatase domain"/>
    <property type="match status" value="1"/>
</dbReference>
<feature type="domain" description="PPM-type phosphatase" evidence="2">
    <location>
        <begin position="8"/>
        <end position="260"/>
    </location>
</feature>
<name>A0ABT2YY23_9RHOB</name>
<evidence type="ECO:0000313" key="3">
    <source>
        <dbReference type="EMBL" id="MCV2863748.1"/>
    </source>
</evidence>
<evidence type="ECO:0000256" key="1">
    <source>
        <dbReference type="SAM" id="MobiDB-lite"/>
    </source>
</evidence>
<organism evidence="3 4">
    <name type="scientific">Albidovulum sediminicola</name>
    <dbReference type="NCBI Taxonomy" id="2984331"/>
    <lineage>
        <taxon>Bacteria</taxon>
        <taxon>Pseudomonadati</taxon>
        <taxon>Pseudomonadota</taxon>
        <taxon>Alphaproteobacteria</taxon>
        <taxon>Rhodobacterales</taxon>
        <taxon>Paracoccaceae</taxon>
        <taxon>Albidovulum</taxon>
    </lineage>
</organism>
<dbReference type="InterPro" id="IPR001932">
    <property type="entry name" value="PPM-type_phosphatase-like_dom"/>
</dbReference>
<accession>A0ABT2YY23</accession>
<dbReference type="SMART" id="SM00332">
    <property type="entry name" value="PP2Cc"/>
    <property type="match status" value="1"/>
</dbReference>
<feature type="region of interest" description="Disordered" evidence="1">
    <location>
        <begin position="290"/>
        <end position="312"/>
    </location>
</feature>
<proteinExistence type="predicted"/>
<dbReference type="Proteomes" id="UP001652503">
    <property type="component" value="Unassembled WGS sequence"/>
</dbReference>
<dbReference type="Pfam" id="PF13672">
    <property type="entry name" value="PP2C_2"/>
    <property type="match status" value="1"/>
</dbReference>
<dbReference type="RefSeq" id="WP_263720207.1">
    <property type="nucleotide sequence ID" value="NZ_JAOWLA010000002.1"/>
</dbReference>
<comment type="caution">
    <text evidence="3">The sequence shown here is derived from an EMBL/GenBank/DDBJ whole genome shotgun (WGS) entry which is preliminary data.</text>
</comment>